<dbReference type="CDD" id="cd00887">
    <property type="entry name" value="MoeA"/>
    <property type="match status" value="1"/>
</dbReference>
<dbReference type="EC" id="2.10.1.1" evidence="3"/>
<reference evidence="11" key="1">
    <citation type="submission" date="2018-05" db="EMBL/GenBank/DDBJ databases">
        <authorList>
            <person name="Lanie J.A."/>
            <person name="Ng W.-L."/>
            <person name="Kazmierczak K.M."/>
            <person name="Andrzejewski T.M."/>
            <person name="Davidsen T.M."/>
            <person name="Wayne K.J."/>
            <person name="Tettelin H."/>
            <person name="Glass J.I."/>
            <person name="Rusch D."/>
            <person name="Podicherti R."/>
            <person name="Tsui H.-C.T."/>
            <person name="Winkler M.E."/>
        </authorList>
    </citation>
    <scope>NUCLEOTIDE SEQUENCE</scope>
</reference>
<dbReference type="Gene3D" id="2.170.190.11">
    <property type="entry name" value="Molybdopterin biosynthesis moea protein, domain 3"/>
    <property type="match status" value="1"/>
</dbReference>
<evidence type="ECO:0000256" key="6">
    <source>
        <dbReference type="ARBA" id="ARBA00022723"/>
    </source>
</evidence>
<dbReference type="GO" id="GO:0061599">
    <property type="term" value="F:molybdopterin molybdotransferase activity"/>
    <property type="evidence" value="ECO:0007669"/>
    <property type="project" value="UniProtKB-EC"/>
</dbReference>
<keyword evidence="5" id="KW-0808">Transferase</keyword>
<protein>
    <recommendedName>
        <fullName evidence="3">molybdopterin molybdotransferase</fullName>
        <ecNumber evidence="3">2.10.1.1</ecNumber>
    </recommendedName>
</protein>
<accession>A0A382I305</accession>
<dbReference type="PANTHER" id="PTHR10192:SF5">
    <property type="entry name" value="GEPHYRIN"/>
    <property type="match status" value="1"/>
</dbReference>
<dbReference type="AlphaFoldDB" id="A0A382I305"/>
<dbReference type="InterPro" id="IPR008284">
    <property type="entry name" value="MoCF_biosynth_CS"/>
</dbReference>
<dbReference type="InterPro" id="IPR036135">
    <property type="entry name" value="MoeA_linker/N_sf"/>
</dbReference>
<keyword evidence="7" id="KW-0460">Magnesium</keyword>
<keyword evidence="4" id="KW-0500">Molybdenum</keyword>
<dbReference type="Gene3D" id="3.90.105.10">
    <property type="entry name" value="Molybdopterin biosynthesis moea protein, domain 2"/>
    <property type="match status" value="1"/>
</dbReference>
<dbReference type="NCBIfam" id="TIGR00177">
    <property type="entry name" value="molyb_syn"/>
    <property type="match status" value="1"/>
</dbReference>
<dbReference type="Gene3D" id="3.40.980.10">
    <property type="entry name" value="MoaB/Mog-like domain"/>
    <property type="match status" value="1"/>
</dbReference>
<organism evidence="11">
    <name type="scientific">marine metagenome</name>
    <dbReference type="NCBI Taxonomy" id="408172"/>
    <lineage>
        <taxon>unclassified sequences</taxon>
        <taxon>metagenomes</taxon>
        <taxon>ecological metagenomes</taxon>
    </lineage>
</organism>
<evidence type="ECO:0000256" key="2">
    <source>
        <dbReference type="ARBA" id="ARBA00005046"/>
    </source>
</evidence>
<comment type="catalytic activity">
    <reaction evidence="9">
        <text>adenylyl-molybdopterin + molybdate = Mo-molybdopterin + AMP + H(+)</text>
        <dbReference type="Rhea" id="RHEA:35047"/>
        <dbReference type="ChEBI" id="CHEBI:15378"/>
        <dbReference type="ChEBI" id="CHEBI:36264"/>
        <dbReference type="ChEBI" id="CHEBI:62727"/>
        <dbReference type="ChEBI" id="CHEBI:71302"/>
        <dbReference type="ChEBI" id="CHEBI:456215"/>
        <dbReference type="EC" id="2.10.1.1"/>
    </reaction>
</comment>
<name>A0A382I305_9ZZZZ</name>
<comment type="pathway">
    <text evidence="2">Cofactor biosynthesis; molybdopterin biosynthesis.</text>
</comment>
<dbReference type="GO" id="GO:0006777">
    <property type="term" value="P:Mo-molybdopterin cofactor biosynthetic process"/>
    <property type="evidence" value="ECO:0007669"/>
    <property type="project" value="UniProtKB-KW"/>
</dbReference>
<dbReference type="PROSITE" id="PS01079">
    <property type="entry name" value="MOCF_BIOSYNTHESIS_2"/>
    <property type="match status" value="1"/>
</dbReference>
<feature type="non-terminal residue" evidence="11">
    <location>
        <position position="327"/>
    </location>
</feature>
<evidence type="ECO:0000256" key="5">
    <source>
        <dbReference type="ARBA" id="ARBA00022679"/>
    </source>
</evidence>
<dbReference type="GO" id="GO:0046872">
    <property type="term" value="F:metal ion binding"/>
    <property type="evidence" value="ECO:0007669"/>
    <property type="project" value="UniProtKB-KW"/>
</dbReference>
<dbReference type="SUPFAM" id="SSF53218">
    <property type="entry name" value="Molybdenum cofactor biosynthesis proteins"/>
    <property type="match status" value="1"/>
</dbReference>
<dbReference type="NCBIfam" id="NF045515">
    <property type="entry name" value="Glp_gephyrin"/>
    <property type="match status" value="1"/>
</dbReference>
<dbReference type="InterPro" id="IPR001453">
    <property type="entry name" value="MoaB/Mog_dom"/>
</dbReference>
<keyword evidence="8" id="KW-0501">Molybdenum cofactor biosynthesis</keyword>
<dbReference type="Pfam" id="PF03453">
    <property type="entry name" value="MoeA_N"/>
    <property type="match status" value="1"/>
</dbReference>
<dbReference type="SMART" id="SM00852">
    <property type="entry name" value="MoCF_biosynth"/>
    <property type="match status" value="1"/>
</dbReference>
<evidence type="ECO:0000313" key="11">
    <source>
        <dbReference type="EMBL" id="SVB93223.1"/>
    </source>
</evidence>
<dbReference type="InterPro" id="IPR005110">
    <property type="entry name" value="MoeA_linker/N"/>
</dbReference>
<evidence type="ECO:0000256" key="9">
    <source>
        <dbReference type="ARBA" id="ARBA00047317"/>
    </source>
</evidence>
<proteinExistence type="predicted"/>
<dbReference type="InterPro" id="IPR038987">
    <property type="entry name" value="MoeA-like"/>
</dbReference>
<dbReference type="SUPFAM" id="SSF63882">
    <property type="entry name" value="MoeA N-terminal region -like"/>
    <property type="match status" value="1"/>
</dbReference>
<dbReference type="FunFam" id="3.40.980.10:FF:000004">
    <property type="entry name" value="Molybdopterin molybdenumtransferase"/>
    <property type="match status" value="1"/>
</dbReference>
<evidence type="ECO:0000256" key="3">
    <source>
        <dbReference type="ARBA" id="ARBA00013269"/>
    </source>
</evidence>
<dbReference type="GO" id="GO:0005829">
    <property type="term" value="C:cytosol"/>
    <property type="evidence" value="ECO:0007669"/>
    <property type="project" value="TreeGrafter"/>
</dbReference>
<dbReference type="EMBL" id="UINC01064498">
    <property type="protein sequence ID" value="SVB93223.1"/>
    <property type="molecule type" value="Genomic_DNA"/>
</dbReference>
<evidence type="ECO:0000259" key="10">
    <source>
        <dbReference type="SMART" id="SM00852"/>
    </source>
</evidence>
<evidence type="ECO:0000256" key="7">
    <source>
        <dbReference type="ARBA" id="ARBA00022842"/>
    </source>
</evidence>
<evidence type="ECO:0000256" key="8">
    <source>
        <dbReference type="ARBA" id="ARBA00023150"/>
    </source>
</evidence>
<evidence type="ECO:0000256" key="4">
    <source>
        <dbReference type="ARBA" id="ARBA00022505"/>
    </source>
</evidence>
<keyword evidence="6" id="KW-0479">Metal-binding</keyword>
<comment type="cofactor">
    <cofactor evidence="1">
        <name>Mg(2+)</name>
        <dbReference type="ChEBI" id="CHEBI:18420"/>
    </cofactor>
</comment>
<evidence type="ECO:0000256" key="1">
    <source>
        <dbReference type="ARBA" id="ARBA00001946"/>
    </source>
</evidence>
<feature type="domain" description="MoaB/Mog" evidence="10">
    <location>
        <begin position="163"/>
        <end position="300"/>
    </location>
</feature>
<gene>
    <name evidence="11" type="ORF">METZ01_LOCUS246077</name>
</gene>
<dbReference type="InterPro" id="IPR036425">
    <property type="entry name" value="MoaB/Mog-like_dom_sf"/>
</dbReference>
<sequence>MTKVAVTNRTEARDLDAALGCCLAEDVVSGLDVPPADNSAMDGYAIRLPSVQENEWLEVSDRVPAGRVGHEIQPGTAVRIFTGAPIPAGADTVAMQENCEVDGDRVRILELPEPGANVRDRGEDLQSGAVVANAGDRLTPQTLALIASVGCVEVTVFKPLRVAVMSTGDELVEPGGRLADGQIFNSNRYALSGLIRGLGMDVLDLGIVRDTPEATDQALRQAAEQAETIITTGGVSVGEEDHVKSAVERLGQLELWKLAIKPGKPLAFGDVLGKPFFGLPGNPVSTFVTFVILARPYLLAMQGVSQVRASCLHIPAGFSFKAGSRRE</sequence>
<dbReference type="Pfam" id="PF00994">
    <property type="entry name" value="MoCF_biosynth"/>
    <property type="match status" value="1"/>
</dbReference>
<dbReference type="PANTHER" id="PTHR10192">
    <property type="entry name" value="MOLYBDOPTERIN BIOSYNTHESIS PROTEIN"/>
    <property type="match status" value="1"/>
</dbReference>